<keyword evidence="3" id="KW-1185">Reference proteome</keyword>
<accession>A0ABS1RQR2</accession>
<evidence type="ECO:0000313" key="3">
    <source>
        <dbReference type="Proteomes" id="UP000604473"/>
    </source>
</evidence>
<feature type="domain" description="HTH marR-type" evidence="1">
    <location>
        <begin position="27"/>
        <end position="162"/>
    </location>
</feature>
<reference evidence="2 3" key="1">
    <citation type="submission" date="2021-01" db="EMBL/GenBank/DDBJ databases">
        <title>Draft genomes of Rhodovulum sulfidophilum.</title>
        <authorList>
            <person name="Guzman M.S."/>
        </authorList>
    </citation>
    <scope>NUCLEOTIDE SEQUENCE [LARGE SCALE GENOMIC DNA]</scope>
    <source>
        <strain evidence="2 3">AB35</strain>
    </source>
</reference>
<evidence type="ECO:0000259" key="1">
    <source>
        <dbReference type="PROSITE" id="PS50995"/>
    </source>
</evidence>
<sequence length="172" mass="19108">MVSKGASSGGGNGVDARFLKKYDFHMETKNLDELEGALSLLQCELVARRNRFTPETVTWAQYDVLDVLRIEGALRPSVMSERLGVARPQLSKALRVLKDLGLVDQFPDEEDRRVQATTLSEHGKAFMERAALQRRDAAQRVASAMTPAEQAMFAELCRKAVRGLQTEVNGND</sequence>
<dbReference type="PRINTS" id="PR00598">
    <property type="entry name" value="HTHMARR"/>
</dbReference>
<dbReference type="Gene3D" id="1.10.10.10">
    <property type="entry name" value="Winged helix-like DNA-binding domain superfamily/Winged helix DNA-binding domain"/>
    <property type="match status" value="1"/>
</dbReference>
<proteinExistence type="predicted"/>
<evidence type="ECO:0000313" key="2">
    <source>
        <dbReference type="EMBL" id="MBL3608404.1"/>
    </source>
</evidence>
<dbReference type="InterPro" id="IPR000835">
    <property type="entry name" value="HTH_MarR-typ"/>
</dbReference>
<dbReference type="SUPFAM" id="SSF46785">
    <property type="entry name" value="Winged helix' DNA-binding domain"/>
    <property type="match status" value="1"/>
</dbReference>
<dbReference type="PROSITE" id="PS50995">
    <property type="entry name" value="HTH_MARR_2"/>
    <property type="match status" value="1"/>
</dbReference>
<dbReference type="PANTHER" id="PTHR33164:SF43">
    <property type="entry name" value="HTH-TYPE TRANSCRIPTIONAL REPRESSOR YETL"/>
    <property type="match status" value="1"/>
</dbReference>
<dbReference type="RefSeq" id="WP_202248075.1">
    <property type="nucleotide sequence ID" value="NZ_JAESJJ010000005.1"/>
</dbReference>
<dbReference type="PANTHER" id="PTHR33164">
    <property type="entry name" value="TRANSCRIPTIONAL REGULATOR, MARR FAMILY"/>
    <property type="match status" value="1"/>
</dbReference>
<protein>
    <submittedName>
        <fullName evidence="2">MarR family transcriptional regulator</fullName>
    </submittedName>
</protein>
<comment type="caution">
    <text evidence="2">The sequence shown here is derived from an EMBL/GenBank/DDBJ whole genome shotgun (WGS) entry which is preliminary data.</text>
</comment>
<dbReference type="Pfam" id="PF12802">
    <property type="entry name" value="MarR_2"/>
    <property type="match status" value="1"/>
</dbReference>
<dbReference type="Proteomes" id="UP000604473">
    <property type="component" value="Unassembled WGS sequence"/>
</dbReference>
<dbReference type="SMART" id="SM00347">
    <property type="entry name" value="HTH_MARR"/>
    <property type="match status" value="1"/>
</dbReference>
<dbReference type="EMBL" id="JAESJJ010000005">
    <property type="protein sequence ID" value="MBL3608404.1"/>
    <property type="molecule type" value="Genomic_DNA"/>
</dbReference>
<gene>
    <name evidence="2" type="ORF">JMM60_06230</name>
</gene>
<dbReference type="InterPro" id="IPR036388">
    <property type="entry name" value="WH-like_DNA-bd_sf"/>
</dbReference>
<dbReference type="InterPro" id="IPR036390">
    <property type="entry name" value="WH_DNA-bd_sf"/>
</dbReference>
<dbReference type="InterPro" id="IPR039422">
    <property type="entry name" value="MarR/SlyA-like"/>
</dbReference>
<name>A0ABS1RQR2_RHOSU</name>
<organism evidence="2 3">
    <name type="scientific">Rhodovulum sulfidophilum</name>
    <name type="common">Rhodobacter sulfidophilus</name>
    <dbReference type="NCBI Taxonomy" id="35806"/>
    <lineage>
        <taxon>Bacteria</taxon>
        <taxon>Pseudomonadati</taxon>
        <taxon>Pseudomonadota</taxon>
        <taxon>Alphaproteobacteria</taxon>
        <taxon>Rhodobacterales</taxon>
        <taxon>Paracoccaceae</taxon>
        <taxon>Rhodovulum</taxon>
    </lineage>
</organism>